<dbReference type="SUPFAM" id="SSF53335">
    <property type="entry name" value="S-adenosyl-L-methionine-dependent methyltransferases"/>
    <property type="match status" value="1"/>
</dbReference>
<dbReference type="InterPro" id="IPR026610">
    <property type="entry name" value="Hen1"/>
</dbReference>
<evidence type="ECO:0000256" key="7">
    <source>
        <dbReference type="ARBA" id="ARBA00022723"/>
    </source>
</evidence>
<accession>A0A913XH97</accession>
<evidence type="ECO:0000256" key="13">
    <source>
        <dbReference type="SAM" id="MobiDB-lite"/>
    </source>
</evidence>
<dbReference type="Proteomes" id="UP000887567">
    <property type="component" value="Unplaced"/>
</dbReference>
<evidence type="ECO:0000256" key="5">
    <source>
        <dbReference type="ARBA" id="ARBA00022679"/>
    </source>
</evidence>
<protein>
    <recommendedName>
        <fullName evidence="3">Small RNA 2'-O-methyltransferase</fullName>
        <ecNumber evidence="11">2.1.1.386</ecNumber>
    </recommendedName>
</protein>
<evidence type="ECO:0000256" key="3">
    <source>
        <dbReference type="ARBA" id="ARBA00021330"/>
    </source>
</evidence>
<comment type="catalytic activity">
    <reaction evidence="12">
        <text>small RNA 3'-end nucleotide + S-adenosyl-L-methionine = small RNA 3'-end 2'-O-methylnucleotide + S-adenosyl-L-homocysteine + H(+)</text>
        <dbReference type="Rhea" id="RHEA:37887"/>
        <dbReference type="Rhea" id="RHEA-COMP:10415"/>
        <dbReference type="Rhea" id="RHEA-COMP:10416"/>
        <dbReference type="ChEBI" id="CHEBI:15378"/>
        <dbReference type="ChEBI" id="CHEBI:57856"/>
        <dbReference type="ChEBI" id="CHEBI:59789"/>
        <dbReference type="ChEBI" id="CHEBI:74896"/>
        <dbReference type="ChEBI" id="CHEBI:74898"/>
        <dbReference type="EC" id="2.1.1.386"/>
    </reaction>
</comment>
<dbReference type="FunFam" id="3.40.50.150:FF:000124">
    <property type="entry name" value="HEN methyltransferase 1"/>
    <property type="match status" value="1"/>
</dbReference>
<feature type="region of interest" description="Disordered" evidence="13">
    <location>
        <begin position="1"/>
        <end position="27"/>
    </location>
</feature>
<dbReference type="GO" id="GO:0005737">
    <property type="term" value="C:cytoplasm"/>
    <property type="evidence" value="ECO:0007669"/>
    <property type="project" value="TreeGrafter"/>
</dbReference>
<name>A0A913XH97_EXADI</name>
<evidence type="ECO:0000256" key="6">
    <source>
        <dbReference type="ARBA" id="ARBA00022691"/>
    </source>
</evidence>
<keyword evidence="4" id="KW-0489">Methyltransferase</keyword>
<evidence type="ECO:0000256" key="12">
    <source>
        <dbReference type="ARBA" id="ARBA00048418"/>
    </source>
</evidence>
<evidence type="ECO:0000256" key="11">
    <source>
        <dbReference type="ARBA" id="ARBA00035025"/>
    </source>
</evidence>
<keyword evidence="15" id="KW-1185">Reference proteome</keyword>
<dbReference type="PANTHER" id="PTHR21404">
    <property type="entry name" value="HEN1"/>
    <property type="match status" value="1"/>
</dbReference>
<dbReference type="GO" id="GO:0034587">
    <property type="term" value="P:piRNA processing"/>
    <property type="evidence" value="ECO:0007669"/>
    <property type="project" value="TreeGrafter"/>
</dbReference>
<comment type="similarity">
    <text evidence="2">Belongs to the methyltransferase superfamily. HEN1 family.</text>
</comment>
<dbReference type="GeneID" id="110242699"/>
<dbReference type="KEGG" id="epa:110242699"/>
<dbReference type="Gene3D" id="3.40.50.150">
    <property type="entry name" value="Vaccinia Virus protein VP39"/>
    <property type="match status" value="1"/>
</dbReference>
<keyword evidence="5" id="KW-0808">Transferase</keyword>
<keyword evidence="8" id="KW-0460">Magnesium</keyword>
<evidence type="ECO:0000256" key="2">
    <source>
        <dbReference type="ARBA" id="ARBA00009026"/>
    </source>
</evidence>
<evidence type="ECO:0000256" key="9">
    <source>
        <dbReference type="ARBA" id="ARBA00022884"/>
    </source>
</evidence>
<proteinExistence type="inferred from homology"/>
<dbReference type="EnsemblMetazoa" id="XM_021048716.2">
    <property type="protein sequence ID" value="XP_020904375.1"/>
    <property type="gene ID" value="LOC110242699"/>
</dbReference>
<keyword evidence="10" id="KW-0943">RNA-mediated gene silencing</keyword>
<dbReference type="GO" id="GO:0005634">
    <property type="term" value="C:nucleus"/>
    <property type="evidence" value="ECO:0007669"/>
    <property type="project" value="TreeGrafter"/>
</dbReference>
<organism evidence="14 15">
    <name type="scientific">Exaiptasia diaphana</name>
    <name type="common">Tropical sea anemone</name>
    <name type="synonym">Aiptasia pulchella</name>
    <dbReference type="NCBI Taxonomy" id="2652724"/>
    <lineage>
        <taxon>Eukaryota</taxon>
        <taxon>Metazoa</taxon>
        <taxon>Cnidaria</taxon>
        <taxon>Anthozoa</taxon>
        <taxon>Hexacorallia</taxon>
        <taxon>Actiniaria</taxon>
        <taxon>Aiptasiidae</taxon>
        <taxon>Exaiptasia</taxon>
    </lineage>
</organism>
<keyword evidence="6" id="KW-0949">S-adenosyl-L-methionine</keyword>
<keyword evidence="9" id="KW-0694">RNA-binding</keyword>
<dbReference type="RefSeq" id="XP_020904375.1">
    <property type="nucleotide sequence ID" value="XM_021048716.2"/>
</dbReference>
<dbReference type="GO" id="GO:0003723">
    <property type="term" value="F:RNA binding"/>
    <property type="evidence" value="ECO:0007669"/>
    <property type="project" value="UniProtKB-KW"/>
</dbReference>
<evidence type="ECO:0000313" key="14">
    <source>
        <dbReference type="EnsemblMetazoa" id="XP_020904375.1"/>
    </source>
</evidence>
<evidence type="ECO:0000256" key="8">
    <source>
        <dbReference type="ARBA" id="ARBA00022842"/>
    </source>
</evidence>
<dbReference type="EC" id="2.1.1.386" evidence="11"/>
<sequence length="332" mass="38518">MSEEEESSDVQEAHSQQKNTEEEAESSISFNPPVYRQRYQVVSEMVKKYEAKKVLDFGCAEAKLLRALIRNDTIKMECLVGVDIDGELLKENARMIDPLLCDWLNIRETPFTVSMFQGSISEADDRFCDFDLISCVEIIEHLIPEHLEKMPAVVFGQLSPNVVIVTTPNADFNVLFPNLEGFRHWDHKFEWTRQEFEEWSSCQASKYGYKVTFQGIGEGPEGTDHLGCCSQMALFEKKVLCQVKEKQSFGQPYQLIKQVEYPHRKSTISQKQKIIYEVERLLWFLSQPNSYEEEEIIEDSSDDENRTKSYDLTQLFDMGRLKELCGTIENLR</sequence>
<dbReference type="GO" id="GO:0046872">
    <property type="term" value="F:metal ion binding"/>
    <property type="evidence" value="ECO:0007669"/>
    <property type="project" value="UniProtKB-KW"/>
</dbReference>
<comment type="cofactor">
    <cofactor evidence="1">
        <name>Mg(2+)</name>
        <dbReference type="ChEBI" id="CHEBI:18420"/>
    </cofactor>
</comment>
<evidence type="ECO:0000256" key="4">
    <source>
        <dbReference type="ARBA" id="ARBA00022603"/>
    </source>
</evidence>
<dbReference type="PANTHER" id="PTHR21404:SF3">
    <property type="entry name" value="SMALL RNA 2'-O-METHYLTRANSFERASE"/>
    <property type="match status" value="1"/>
</dbReference>
<dbReference type="OrthoDB" id="2154311at2759"/>
<dbReference type="GO" id="GO:0001510">
    <property type="term" value="P:RNA methylation"/>
    <property type="evidence" value="ECO:0007669"/>
    <property type="project" value="InterPro"/>
</dbReference>
<dbReference type="InterPro" id="IPR029063">
    <property type="entry name" value="SAM-dependent_MTases_sf"/>
</dbReference>
<dbReference type="GO" id="GO:0090486">
    <property type="term" value="F:small RNA 2'-O-methyltransferase activity"/>
    <property type="evidence" value="ECO:0007669"/>
    <property type="project" value="UniProtKB-EC"/>
</dbReference>
<keyword evidence="7" id="KW-0479">Metal-binding</keyword>
<dbReference type="AlphaFoldDB" id="A0A913XH97"/>
<evidence type="ECO:0000256" key="1">
    <source>
        <dbReference type="ARBA" id="ARBA00001946"/>
    </source>
</evidence>
<evidence type="ECO:0000256" key="10">
    <source>
        <dbReference type="ARBA" id="ARBA00023158"/>
    </source>
</evidence>
<evidence type="ECO:0000313" key="15">
    <source>
        <dbReference type="Proteomes" id="UP000887567"/>
    </source>
</evidence>
<dbReference type="GO" id="GO:0030422">
    <property type="term" value="P:siRNA processing"/>
    <property type="evidence" value="ECO:0007669"/>
    <property type="project" value="TreeGrafter"/>
</dbReference>
<reference evidence="14" key="1">
    <citation type="submission" date="2022-11" db="UniProtKB">
        <authorList>
            <consortium name="EnsemblMetazoa"/>
        </authorList>
    </citation>
    <scope>IDENTIFICATION</scope>
</reference>